<feature type="non-terminal residue" evidence="1">
    <location>
        <position position="67"/>
    </location>
</feature>
<evidence type="ECO:0000313" key="2">
    <source>
        <dbReference type="Proteomes" id="UP001177140"/>
    </source>
</evidence>
<comment type="caution">
    <text evidence="1">The sequence shown here is derived from an EMBL/GenBank/DDBJ whole genome shotgun (WGS) entry which is preliminary data.</text>
</comment>
<dbReference type="Proteomes" id="UP001177140">
    <property type="component" value="Unassembled WGS sequence"/>
</dbReference>
<dbReference type="AlphaFoldDB" id="A0AA41S720"/>
<organism evidence="1 2">
    <name type="scientific">Papaver nudicaule</name>
    <name type="common">Iceland poppy</name>
    <dbReference type="NCBI Taxonomy" id="74823"/>
    <lineage>
        <taxon>Eukaryota</taxon>
        <taxon>Viridiplantae</taxon>
        <taxon>Streptophyta</taxon>
        <taxon>Embryophyta</taxon>
        <taxon>Tracheophyta</taxon>
        <taxon>Spermatophyta</taxon>
        <taxon>Magnoliopsida</taxon>
        <taxon>Ranunculales</taxon>
        <taxon>Papaveraceae</taxon>
        <taxon>Papaveroideae</taxon>
        <taxon>Papaver</taxon>
    </lineage>
</organism>
<gene>
    <name evidence="1" type="ORF">MKW94_011796</name>
</gene>
<reference evidence="1" key="1">
    <citation type="submission" date="2022-03" db="EMBL/GenBank/DDBJ databases">
        <title>A functionally conserved STORR gene fusion in Papaver species that diverged 16.8 million years ago.</title>
        <authorList>
            <person name="Catania T."/>
        </authorList>
    </citation>
    <scope>NUCLEOTIDE SEQUENCE</scope>
    <source>
        <strain evidence="1">S-191538</strain>
    </source>
</reference>
<accession>A0AA41S720</accession>
<sequence>VCCLSKTFYLQNILVNVATLATEELTASEYLQFNELSMAGPMTTSFLSWTLNHSMLRFLAPLFQNLS</sequence>
<evidence type="ECO:0000313" key="1">
    <source>
        <dbReference type="EMBL" id="MCL7034342.1"/>
    </source>
</evidence>
<keyword evidence="2" id="KW-1185">Reference proteome</keyword>
<protein>
    <submittedName>
        <fullName evidence="1">Uncharacterized protein</fullName>
    </submittedName>
</protein>
<name>A0AA41S720_PAPNU</name>
<feature type="non-terminal residue" evidence="1">
    <location>
        <position position="1"/>
    </location>
</feature>
<proteinExistence type="predicted"/>
<dbReference type="EMBL" id="JAJJMA010144408">
    <property type="protein sequence ID" value="MCL7034342.1"/>
    <property type="molecule type" value="Genomic_DNA"/>
</dbReference>